<dbReference type="InterPro" id="IPR032710">
    <property type="entry name" value="NTF2-like_dom_sf"/>
</dbReference>
<dbReference type="RefSeq" id="WP_194215405.1">
    <property type="nucleotide sequence ID" value="NZ_CP061205.1"/>
</dbReference>
<reference evidence="3" key="1">
    <citation type="journal article" date="2019" name="Int. J. Syst. Evol. Microbiol.">
        <title>The Global Catalogue of Microorganisms (GCM) 10K type strain sequencing project: providing services to taxonomists for standard genome sequencing and annotation.</title>
        <authorList>
            <consortium name="The Broad Institute Genomics Platform"/>
            <consortium name="The Broad Institute Genome Sequencing Center for Infectious Disease"/>
            <person name="Wu L."/>
            <person name="Ma J."/>
        </authorList>
    </citation>
    <scope>NUCLEOTIDE SEQUENCE [LARGE SCALE GENOMIC DNA]</scope>
    <source>
        <strain evidence="3">KCTC 62164</strain>
    </source>
</reference>
<dbReference type="CDD" id="cd00531">
    <property type="entry name" value="NTF2_like"/>
    <property type="match status" value="1"/>
</dbReference>
<dbReference type="SUPFAM" id="SSF54427">
    <property type="entry name" value="NTF2-like"/>
    <property type="match status" value="1"/>
</dbReference>
<dbReference type="Pfam" id="PF13577">
    <property type="entry name" value="SnoaL_4"/>
    <property type="match status" value="1"/>
</dbReference>
<evidence type="ECO:0000313" key="3">
    <source>
        <dbReference type="Proteomes" id="UP001595444"/>
    </source>
</evidence>
<protein>
    <submittedName>
        <fullName evidence="2">Nuclear transport factor 2 family protein</fullName>
    </submittedName>
</protein>
<accession>A0ABV7D5J8</accession>
<dbReference type="Gene3D" id="3.10.450.50">
    <property type="match status" value="1"/>
</dbReference>
<keyword evidence="3" id="KW-1185">Reference proteome</keyword>
<gene>
    <name evidence="2" type="ORF">ACFOKA_08735</name>
</gene>
<evidence type="ECO:0000259" key="1">
    <source>
        <dbReference type="Pfam" id="PF13577"/>
    </source>
</evidence>
<dbReference type="InterPro" id="IPR037401">
    <property type="entry name" value="SnoaL-like"/>
</dbReference>
<organism evidence="2 3">
    <name type="scientific">Kordiimonas pumila</name>
    <dbReference type="NCBI Taxonomy" id="2161677"/>
    <lineage>
        <taxon>Bacteria</taxon>
        <taxon>Pseudomonadati</taxon>
        <taxon>Pseudomonadota</taxon>
        <taxon>Alphaproteobacteria</taxon>
        <taxon>Kordiimonadales</taxon>
        <taxon>Kordiimonadaceae</taxon>
        <taxon>Kordiimonas</taxon>
    </lineage>
</organism>
<comment type="caution">
    <text evidence="2">The sequence shown here is derived from an EMBL/GenBank/DDBJ whole genome shotgun (WGS) entry which is preliminary data.</text>
</comment>
<dbReference type="EMBL" id="JBHRSL010000006">
    <property type="protein sequence ID" value="MFC3051990.1"/>
    <property type="molecule type" value="Genomic_DNA"/>
</dbReference>
<evidence type="ECO:0000313" key="2">
    <source>
        <dbReference type="EMBL" id="MFC3051990.1"/>
    </source>
</evidence>
<name>A0ABV7D5J8_9PROT</name>
<dbReference type="Proteomes" id="UP001595444">
    <property type="component" value="Unassembled WGS sequence"/>
</dbReference>
<sequence length="182" mass="20250">MAQSGSSSITDLEQRLSALEAEGAIRRVVARYMEICDALGPDTPMDELGDLFTEDAVWEGSGEKYGKAFGGHKGREAIVAFLDTYRKPKPHFASNVHFLTSEALTVNGTQAVGTWVMLQTPSFNTGESFVLAARLRLKFKYEHGYWRIDRFRTTNLFGRPIKGGWHSSAPIPVPQNPQSKEQ</sequence>
<proteinExistence type="predicted"/>
<feature type="domain" description="SnoaL-like" evidence="1">
    <location>
        <begin position="18"/>
        <end position="152"/>
    </location>
</feature>